<dbReference type="InterPro" id="IPR036890">
    <property type="entry name" value="HATPase_C_sf"/>
</dbReference>
<keyword evidence="6" id="KW-0418">Kinase</keyword>
<keyword evidence="2" id="KW-0597">Phosphoprotein</keyword>
<comment type="subcellular location">
    <subcellularLocation>
        <location evidence="1">Membrane</location>
    </subcellularLocation>
</comment>
<organism evidence="6 7">
    <name type="scientific">Murimonas intestini</name>
    <dbReference type="NCBI Taxonomy" id="1337051"/>
    <lineage>
        <taxon>Bacteria</taxon>
        <taxon>Bacillati</taxon>
        <taxon>Bacillota</taxon>
        <taxon>Clostridia</taxon>
        <taxon>Lachnospirales</taxon>
        <taxon>Lachnospiraceae</taxon>
        <taxon>Murimonas</taxon>
    </lineage>
</organism>
<keyword evidence="7" id="KW-1185">Reference proteome</keyword>
<dbReference type="InterPro" id="IPR003660">
    <property type="entry name" value="HAMP_dom"/>
</dbReference>
<evidence type="ECO:0000256" key="2">
    <source>
        <dbReference type="ARBA" id="ARBA00022553"/>
    </source>
</evidence>
<evidence type="ECO:0000256" key="3">
    <source>
        <dbReference type="ARBA" id="ARBA00022679"/>
    </source>
</evidence>
<dbReference type="Gene3D" id="3.30.565.10">
    <property type="entry name" value="Histidine kinase-like ATPase, C-terminal domain"/>
    <property type="match status" value="1"/>
</dbReference>
<evidence type="ECO:0000256" key="4">
    <source>
        <dbReference type="SAM" id="Phobius"/>
    </source>
</evidence>
<dbReference type="GO" id="GO:0000155">
    <property type="term" value="F:phosphorelay sensor kinase activity"/>
    <property type="evidence" value="ECO:0007669"/>
    <property type="project" value="InterPro"/>
</dbReference>
<keyword evidence="4" id="KW-0812">Transmembrane</keyword>
<dbReference type="AlphaFoldDB" id="A0AB73T1D6"/>
<keyword evidence="4" id="KW-0472">Membrane</keyword>
<accession>A0AB73T1D6</accession>
<evidence type="ECO:0000313" key="6">
    <source>
        <dbReference type="EMBL" id="PWJ73745.1"/>
    </source>
</evidence>
<comment type="caution">
    <text evidence="6">The sequence shown here is derived from an EMBL/GenBank/DDBJ whole genome shotgun (WGS) entry which is preliminary data.</text>
</comment>
<feature type="domain" description="HAMP" evidence="5">
    <location>
        <begin position="322"/>
        <end position="376"/>
    </location>
</feature>
<name>A0AB73T1D6_9FIRM</name>
<dbReference type="InterPro" id="IPR050640">
    <property type="entry name" value="Bact_2-comp_sensor_kinase"/>
</dbReference>
<dbReference type="InterPro" id="IPR010559">
    <property type="entry name" value="Sig_transdc_His_kin_internal"/>
</dbReference>
<gene>
    <name evidence="6" type="ORF">C7383_11176</name>
</gene>
<dbReference type="Gene3D" id="6.10.340.10">
    <property type="match status" value="1"/>
</dbReference>
<dbReference type="EMBL" id="QGGY01000011">
    <property type="protein sequence ID" value="PWJ73745.1"/>
    <property type="molecule type" value="Genomic_DNA"/>
</dbReference>
<dbReference type="SMART" id="SM00304">
    <property type="entry name" value="HAMP"/>
    <property type="match status" value="1"/>
</dbReference>
<dbReference type="Proteomes" id="UP000245412">
    <property type="component" value="Unassembled WGS sequence"/>
</dbReference>
<dbReference type="PANTHER" id="PTHR34220:SF7">
    <property type="entry name" value="SENSOR HISTIDINE KINASE YPDA"/>
    <property type="match status" value="1"/>
</dbReference>
<evidence type="ECO:0000313" key="7">
    <source>
        <dbReference type="Proteomes" id="UP000245412"/>
    </source>
</evidence>
<feature type="transmembrane region" description="Helical" evidence="4">
    <location>
        <begin position="301"/>
        <end position="320"/>
    </location>
</feature>
<reference evidence="6 7" key="1">
    <citation type="submission" date="2018-05" db="EMBL/GenBank/DDBJ databases">
        <authorList>
            <person name="Goeker M."/>
            <person name="Huntemann M."/>
            <person name="Clum A."/>
            <person name="Pillay M."/>
            <person name="Palaniappan K."/>
            <person name="Varghese N."/>
            <person name="Mikhailova N."/>
            <person name="Stamatis D."/>
            <person name="Reddy T."/>
            <person name="Daum C."/>
            <person name="Shapiro N."/>
            <person name="Ivanova N."/>
            <person name="Kyrpides N."/>
            <person name="Woyke T."/>
        </authorList>
    </citation>
    <scope>NUCLEOTIDE SEQUENCE [LARGE SCALE GENOMIC DNA]</scope>
    <source>
        <strain evidence="6 7">DSM 26524</strain>
    </source>
</reference>
<feature type="transmembrane region" description="Helical" evidence="4">
    <location>
        <begin position="12"/>
        <end position="32"/>
    </location>
</feature>
<dbReference type="PROSITE" id="PS50885">
    <property type="entry name" value="HAMP"/>
    <property type="match status" value="1"/>
</dbReference>
<dbReference type="PANTHER" id="PTHR34220">
    <property type="entry name" value="SENSOR HISTIDINE KINASE YPDA"/>
    <property type="match status" value="1"/>
</dbReference>
<dbReference type="GO" id="GO:0016020">
    <property type="term" value="C:membrane"/>
    <property type="evidence" value="ECO:0007669"/>
    <property type="project" value="UniProtKB-SubCell"/>
</dbReference>
<keyword evidence="3" id="KW-0808">Transferase</keyword>
<dbReference type="SUPFAM" id="SSF55874">
    <property type="entry name" value="ATPase domain of HSP90 chaperone/DNA topoisomerase II/histidine kinase"/>
    <property type="match status" value="1"/>
</dbReference>
<dbReference type="RefSeq" id="WP_109747544.1">
    <property type="nucleotide sequence ID" value="NZ_JANKBI010000011.1"/>
</dbReference>
<protein>
    <submittedName>
        <fullName evidence="6">Two-component system sensor histidine kinase YesM</fullName>
    </submittedName>
</protein>
<evidence type="ECO:0000259" key="5">
    <source>
        <dbReference type="PROSITE" id="PS50885"/>
    </source>
</evidence>
<evidence type="ECO:0000256" key="1">
    <source>
        <dbReference type="ARBA" id="ARBA00004370"/>
    </source>
</evidence>
<keyword evidence="4" id="KW-1133">Transmembrane helix</keyword>
<dbReference type="Pfam" id="PF06580">
    <property type="entry name" value="His_kinase"/>
    <property type="match status" value="1"/>
</dbReference>
<sequence length="600" mass="68687">MKKMKLQTRFFLAYFFLALVIISAFSVIFYRYTSRILIEQETKAAISLNSGFLTQTEQIIDDMDSVSINISYSNLVKDSLYEDLDIATGSDEFRNLANLFVSINGADIKVDQINLYDFEGHVIQVGIKSKASSVNLEEYDWFDTVQALEGKKYISTPYQTTALSANLNTRLSPVWYISLYRSFNNKYKKEMGVIETVKKCNSVFKYIISYQKKNDNPAGVYIYNSEGTLMYPFSIGSEEKDKIPDYYHAIDDFVSSRSYTNPISGLREIMAYESSSYTGWTYITVQPENIILAPVHNLVKLLLLVVFLMLVFSAFLSYQLSRSLSRPIKQLRSIIKKTALATLGQQPAPINMPYDELEELNQAFQKMSSDLKTSMDELIDTRQQELKSRSLALQSQINPHFYYNTLSSIIVLAENNQSDEVAVLCRNLTKIMRYITNSGTQTVMLKEEIEYVKEYLYCMKVRYQSSLDYEIDIDNSILEEPIPKLIIQPIVENALKYGTDCIPPWNITVTSQVTPDFWQIDVTDSGNGFTEDRIALIDSRIKEAGERTGMPELQINGLGLLNVYLRWKLYCQDDIIFTYGNTEDGHGKVSIGRRKKITGE</sequence>
<proteinExistence type="predicted"/>